<comment type="caution">
    <text evidence="3">The sequence shown here is derived from an EMBL/GenBank/DDBJ whole genome shotgun (WGS) entry which is preliminary data.</text>
</comment>
<evidence type="ECO:0000313" key="4">
    <source>
        <dbReference type="Proteomes" id="UP000494206"/>
    </source>
</evidence>
<gene>
    <name evidence="3" type="ORF">CBOVIS_LOCUS394</name>
</gene>
<feature type="domain" description="Helitron helicase-like" evidence="2">
    <location>
        <begin position="50"/>
        <end position="118"/>
    </location>
</feature>
<protein>
    <recommendedName>
        <fullName evidence="2">Helitron helicase-like domain-containing protein</fullName>
    </recommendedName>
</protein>
<dbReference type="Pfam" id="PF14214">
    <property type="entry name" value="Helitron_like_N"/>
    <property type="match status" value="1"/>
</dbReference>
<reference evidence="3 4" key="1">
    <citation type="submission" date="2020-04" db="EMBL/GenBank/DDBJ databases">
        <authorList>
            <person name="Laetsch R D."/>
            <person name="Stevens L."/>
            <person name="Kumar S."/>
            <person name="Blaxter L. M."/>
        </authorList>
    </citation>
    <scope>NUCLEOTIDE SEQUENCE [LARGE SCALE GENOMIC DNA]</scope>
</reference>
<dbReference type="OrthoDB" id="5877053at2759"/>
<name>A0A8S1E557_9PELO</name>
<organism evidence="3 4">
    <name type="scientific">Caenorhabditis bovis</name>
    <dbReference type="NCBI Taxonomy" id="2654633"/>
    <lineage>
        <taxon>Eukaryota</taxon>
        <taxon>Metazoa</taxon>
        <taxon>Ecdysozoa</taxon>
        <taxon>Nematoda</taxon>
        <taxon>Chromadorea</taxon>
        <taxon>Rhabditida</taxon>
        <taxon>Rhabditina</taxon>
        <taxon>Rhabditomorpha</taxon>
        <taxon>Rhabditoidea</taxon>
        <taxon>Rhabditidae</taxon>
        <taxon>Peloderinae</taxon>
        <taxon>Caenorhabditis</taxon>
    </lineage>
</organism>
<keyword evidence="4" id="KW-1185">Reference proteome</keyword>
<dbReference type="EMBL" id="CADEPM010000001">
    <property type="protein sequence ID" value="CAB3396902.1"/>
    <property type="molecule type" value="Genomic_DNA"/>
</dbReference>
<dbReference type="AlphaFoldDB" id="A0A8S1E557"/>
<accession>A0A8S1E557</accession>
<evidence type="ECO:0000313" key="3">
    <source>
        <dbReference type="EMBL" id="CAB3396902.1"/>
    </source>
</evidence>
<dbReference type="InterPro" id="IPR025476">
    <property type="entry name" value="Helitron_helicase-like"/>
</dbReference>
<dbReference type="Proteomes" id="UP000494206">
    <property type="component" value="Unassembled WGS sequence"/>
</dbReference>
<feature type="compositionally biased region" description="Basic and acidic residues" evidence="1">
    <location>
        <begin position="498"/>
        <end position="510"/>
    </location>
</feature>
<feature type="region of interest" description="Disordered" evidence="1">
    <location>
        <begin position="480"/>
        <end position="510"/>
    </location>
</feature>
<evidence type="ECO:0000259" key="2">
    <source>
        <dbReference type="Pfam" id="PF14214"/>
    </source>
</evidence>
<proteinExistence type="predicted"/>
<evidence type="ECO:0000256" key="1">
    <source>
        <dbReference type="SAM" id="MobiDB-lite"/>
    </source>
</evidence>
<sequence>MVKYVRSRLLNRNRTMAKNVKYMFFMYGLRKQRDLTSIMGTRARIEKGTKGRAVMDQLGDDAFCVNMSTVFAKLHGFAPYWNQCRLRIMGYLAFFGPPTWFVTLNPNEKNWPELHAVYSKITGKKVTAKNINEFSHYFYRVEYQHRGTQHVHCLFWTKERPSENAPPSEITEFLDKTLTARMPTHEEKELKSLDLPSRNTLSRQADFSLSFWLPKTSARRKAFLAAMEEQETEVCDVCEQLTDNNVHYRDIEINEAFKFEVGRDVFFEKPEATQKDADPLIDVEGKDDDDHLLTQVHIENVPMAEMNPPDALPGLASDHYKQFGFKAILKEGTAIRRRRRGTIQEGEGEKLFVGWLRMLKKIDKKEKEMKIVESIEKVLVNPTIEDIIKVVNVTAKKEDFFLCPKAKPEECSVQNPSKCKMVLKVIEGGVYYEDYSHSSYVATTGLKRDKYVPFDVDQSHADEIGLIRFSEKRSNVDRVVEPTRKKLSGSSSGIFKNYRKDGERRKPDAD</sequence>